<dbReference type="GeneID" id="29418356"/>
<evidence type="ECO:0000256" key="5">
    <source>
        <dbReference type="ARBA" id="ARBA00023136"/>
    </source>
</evidence>
<dbReference type="PROSITE" id="PS51257">
    <property type="entry name" value="PROKAR_LIPOPROTEIN"/>
    <property type="match status" value="1"/>
</dbReference>
<feature type="transmembrane region" description="Helical" evidence="6">
    <location>
        <begin position="402"/>
        <end position="420"/>
    </location>
</feature>
<feature type="transmembrane region" description="Helical" evidence="6">
    <location>
        <begin position="220"/>
        <end position="239"/>
    </location>
</feature>
<keyword evidence="4 6" id="KW-1133">Transmembrane helix</keyword>
<keyword evidence="3 6" id="KW-0812">Transmembrane</keyword>
<evidence type="ECO:0000256" key="1">
    <source>
        <dbReference type="ARBA" id="ARBA00004651"/>
    </source>
</evidence>
<dbReference type="OrthoDB" id="9761531at2"/>
<proteinExistence type="predicted"/>
<protein>
    <submittedName>
        <fullName evidence="8">Late competence protein ComEC, DNA transport</fullName>
    </submittedName>
</protein>
<dbReference type="InterPro" id="IPR004477">
    <property type="entry name" value="ComEC_N"/>
</dbReference>
<dbReference type="InterPro" id="IPR052159">
    <property type="entry name" value="Competence_DNA_uptake"/>
</dbReference>
<dbReference type="PANTHER" id="PTHR30619:SF1">
    <property type="entry name" value="RECOMBINATION PROTEIN 2"/>
    <property type="match status" value="1"/>
</dbReference>
<keyword evidence="2" id="KW-1003">Cell membrane</keyword>
<evidence type="ECO:0000256" key="4">
    <source>
        <dbReference type="ARBA" id="ARBA00022989"/>
    </source>
</evidence>
<reference evidence="8 9" key="1">
    <citation type="journal article" date="2015" name="Genome Announc.">
        <title>Draft Genome Sequence of Clostridium tyrobutyricum Strain DIVETGP, Isolated from Cow's Milk for Grana Padano Production.</title>
        <authorList>
            <person name="Soggiu A."/>
            <person name="Piras C."/>
            <person name="Gaiarsa S."/>
            <person name="Sassera D."/>
            <person name="Roncada P."/>
            <person name="Bendixen E."/>
            <person name="Brasca M."/>
            <person name="Bonizzi L."/>
        </authorList>
    </citation>
    <scope>NUCLEOTIDE SEQUENCE [LARGE SCALE GENOMIC DNA]</scope>
    <source>
        <strain evidence="8 9">DIVETGP</strain>
    </source>
</reference>
<evidence type="ECO:0000313" key="8">
    <source>
        <dbReference type="EMBL" id="CDL92582.1"/>
    </source>
</evidence>
<dbReference type="PANTHER" id="PTHR30619">
    <property type="entry name" value="DNA INTERNALIZATION/COMPETENCE PROTEIN COMEC/REC2"/>
    <property type="match status" value="1"/>
</dbReference>
<sequence>MKRPLIFYAISTAVGCLCAMEILENSITICSTIAVLFFIIYFTTLDKKFFIINAVFFSLAAFSFLNYFNFNPGSHIDKIKLLNKKNYYFIGSINGRKVIVNGKVEKLKEGSSIEAYGSFKKDMNFTRGIIGNYKLEKYKLLKRDIMYYSYSYKKLIYNKFKNIIGEDRTALIMGICYGDVHYLTQEQNQEFQKLGVIHAVSVSGFHMAIIYQAIEGIFGFNIAVLFSIIYVIFTGMSAATMRSFIMIFIYKLSKIFFKEYDGLSSLSLSAIILIMAKPYYIVDIGFGLSFLATLGILVYYKKLSRVLYMMPKKLNESISLTLSSQVFSLPYVAFTIQNFSYGFMLGNLFLLPLYSILVVLGNIALVVSFLKPVFNIIAKLINLVIEASEGGSSIVLKLTPEIVYLNYEQGIIMLLIYISFKLYKSGYKKMKYMPAALFIFIVLQSYSIITKVTFLNFQSGEAVILDSRNQRVMICNYDSYNGKWIVNIKKYMNIDKVITNPGQNYRYILNKNSFLSVNSSEKNNSLIVKFHRYNKEKFNFILNGETDYGISKTDDNSLIYIPKVKINDSSKYEDPLDKSITYGIIFNRLIPIEMSEKR</sequence>
<dbReference type="GO" id="GO:0005886">
    <property type="term" value="C:plasma membrane"/>
    <property type="evidence" value="ECO:0007669"/>
    <property type="project" value="UniProtKB-SubCell"/>
</dbReference>
<organism evidence="8 9">
    <name type="scientific">Clostridium tyrobutyricum DIVETGP</name>
    <dbReference type="NCBI Taxonomy" id="1408889"/>
    <lineage>
        <taxon>Bacteria</taxon>
        <taxon>Bacillati</taxon>
        <taxon>Bacillota</taxon>
        <taxon>Clostridia</taxon>
        <taxon>Eubacteriales</taxon>
        <taxon>Clostridiaceae</taxon>
        <taxon>Clostridium</taxon>
    </lineage>
</organism>
<evidence type="ECO:0000313" key="9">
    <source>
        <dbReference type="Proteomes" id="UP000019482"/>
    </source>
</evidence>
<comment type="caution">
    <text evidence="8">The sequence shown here is derived from an EMBL/GenBank/DDBJ whole genome shotgun (WGS) entry which is preliminary data.</text>
</comment>
<evidence type="ECO:0000259" key="7">
    <source>
        <dbReference type="Pfam" id="PF03772"/>
    </source>
</evidence>
<feature type="transmembrane region" description="Helical" evidence="6">
    <location>
        <begin position="28"/>
        <end position="44"/>
    </location>
</feature>
<name>W6NL62_CLOTY</name>
<dbReference type="Pfam" id="PF03772">
    <property type="entry name" value="Competence"/>
    <property type="match status" value="1"/>
</dbReference>
<dbReference type="AlphaFoldDB" id="W6NL62"/>
<dbReference type="RefSeq" id="WP_017894837.1">
    <property type="nucleotide sequence ID" value="NZ_CBXI010000043.1"/>
</dbReference>
<gene>
    <name evidence="8" type="ORF">CTDIVETGP_2652</name>
</gene>
<feature type="transmembrane region" description="Helical" evidence="6">
    <location>
        <begin position="282"/>
        <end position="300"/>
    </location>
</feature>
<feature type="transmembrane region" description="Helical" evidence="6">
    <location>
        <begin position="349"/>
        <end position="370"/>
    </location>
</feature>
<comment type="subcellular location">
    <subcellularLocation>
        <location evidence="1">Cell membrane</location>
        <topology evidence="1">Multi-pass membrane protein</topology>
    </subcellularLocation>
</comment>
<evidence type="ECO:0000256" key="2">
    <source>
        <dbReference type="ARBA" id="ARBA00022475"/>
    </source>
</evidence>
<dbReference type="NCBIfam" id="TIGR00360">
    <property type="entry name" value="ComEC_N-term"/>
    <property type="match status" value="1"/>
</dbReference>
<dbReference type="EMBL" id="CBXI010000043">
    <property type="protein sequence ID" value="CDL92582.1"/>
    <property type="molecule type" value="Genomic_DNA"/>
</dbReference>
<evidence type="ECO:0000256" key="3">
    <source>
        <dbReference type="ARBA" id="ARBA00022692"/>
    </source>
</evidence>
<feature type="domain" description="ComEC/Rec2-related protein" evidence="7">
    <location>
        <begin position="176"/>
        <end position="420"/>
    </location>
</feature>
<accession>W6NL62</accession>
<feature type="transmembrane region" description="Helical" evidence="6">
    <location>
        <begin position="432"/>
        <end position="449"/>
    </location>
</feature>
<evidence type="ECO:0000256" key="6">
    <source>
        <dbReference type="SAM" id="Phobius"/>
    </source>
</evidence>
<keyword evidence="5 6" id="KW-0472">Membrane</keyword>
<feature type="transmembrane region" description="Helical" evidence="6">
    <location>
        <begin position="50"/>
        <end position="70"/>
    </location>
</feature>
<keyword evidence="9" id="KW-1185">Reference proteome</keyword>
<dbReference type="Proteomes" id="UP000019482">
    <property type="component" value="Unassembled WGS sequence"/>
</dbReference>